<reference evidence="2" key="1">
    <citation type="journal article" date="2019" name="Int. J. Syst. Evol. Microbiol.">
        <title>The Global Catalogue of Microorganisms (GCM) 10K type strain sequencing project: providing services to taxonomists for standard genome sequencing and annotation.</title>
        <authorList>
            <consortium name="The Broad Institute Genomics Platform"/>
            <consortium name="The Broad Institute Genome Sequencing Center for Infectious Disease"/>
            <person name="Wu L."/>
            <person name="Ma J."/>
        </authorList>
    </citation>
    <scope>NUCLEOTIDE SEQUENCE [LARGE SCALE GENOMIC DNA]</scope>
    <source>
        <strain evidence="2">ICMP 6774ER</strain>
    </source>
</reference>
<dbReference type="RefSeq" id="WP_379575607.1">
    <property type="nucleotide sequence ID" value="NZ_JBHUFV010000043.1"/>
</dbReference>
<dbReference type="Proteomes" id="UP001597368">
    <property type="component" value="Unassembled WGS sequence"/>
</dbReference>
<organism evidence="1 2">
    <name type="scientific">Nonomuraea mangrovi</name>
    <dbReference type="NCBI Taxonomy" id="2316207"/>
    <lineage>
        <taxon>Bacteria</taxon>
        <taxon>Bacillati</taxon>
        <taxon>Actinomycetota</taxon>
        <taxon>Actinomycetes</taxon>
        <taxon>Streptosporangiales</taxon>
        <taxon>Streptosporangiaceae</taxon>
        <taxon>Nonomuraea</taxon>
    </lineage>
</organism>
<name>A0ABW4T185_9ACTN</name>
<comment type="caution">
    <text evidence="1">The sequence shown here is derived from an EMBL/GenBank/DDBJ whole genome shotgun (WGS) entry which is preliminary data.</text>
</comment>
<proteinExistence type="predicted"/>
<dbReference type="EMBL" id="JBHUFV010000043">
    <property type="protein sequence ID" value="MFD1935491.1"/>
    <property type="molecule type" value="Genomic_DNA"/>
</dbReference>
<gene>
    <name evidence="1" type="ORF">ACFSKW_28865</name>
</gene>
<evidence type="ECO:0000313" key="2">
    <source>
        <dbReference type="Proteomes" id="UP001597368"/>
    </source>
</evidence>
<evidence type="ECO:0000313" key="1">
    <source>
        <dbReference type="EMBL" id="MFD1935491.1"/>
    </source>
</evidence>
<keyword evidence="2" id="KW-1185">Reference proteome</keyword>
<protein>
    <submittedName>
        <fullName evidence="1">Uncharacterized protein</fullName>
    </submittedName>
</protein>
<accession>A0ABW4T185</accession>
<sequence length="163" mass="17731">MTLLNLVVEFGLTGQVGPLHCGMPLDQAEEILGPGRPHPAIVMKGHDLDGYPYSWGSLDLVVTQQSVSGIWIRLRAGSNAHLPSIVLPDSHSHSATVRREAFVSALEVSGCAHEVEQSLTFGTQFSIRTQPADVCAVFFPSRKDEHVTDREGLYLGVIHKHIA</sequence>